<protein>
    <submittedName>
        <fullName evidence="7">DMT family transporter</fullName>
    </submittedName>
</protein>
<evidence type="ECO:0000256" key="4">
    <source>
        <dbReference type="ARBA" id="ARBA00023136"/>
    </source>
</evidence>
<dbReference type="Proteomes" id="UP001594351">
    <property type="component" value="Unassembled WGS sequence"/>
</dbReference>
<name>A0ABV6Z236_UNCC1</name>
<evidence type="ECO:0000256" key="5">
    <source>
        <dbReference type="SAM" id="Phobius"/>
    </source>
</evidence>
<evidence type="ECO:0000259" key="6">
    <source>
        <dbReference type="Pfam" id="PF00892"/>
    </source>
</evidence>
<organism evidence="7 8">
    <name type="scientific">candidate division CSSED10-310 bacterium</name>
    <dbReference type="NCBI Taxonomy" id="2855610"/>
    <lineage>
        <taxon>Bacteria</taxon>
        <taxon>Bacteria division CSSED10-310</taxon>
    </lineage>
</organism>
<feature type="transmembrane region" description="Helical" evidence="5">
    <location>
        <begin position="179"/>
        <end position="200"/>
    </location>
</feature>
<feature type="transmembrane region" description="Helical" evidence="5">
    <location>
        <begin position="68"/>
        <end position="92"/>
    </location>
</feature>
<dbReference type="PANTHER" id="PTHR22911:SF6">
    <property type="entry name" value="SOLUTE CARRIER FAMILY 35 MEMBER G1"/>
    <property type="match status" value="1"/>
</dbReference>
<dbReference type="SUPFAM" id="SSF103481">
    <property type="entry name" value="Multidrug resistance efflux transporter EmrE"/>
    <property type="match status" value="2"/>
</dbReference>
<comment type="caution">
    <text evidence="7">The sequence shown here is derived from an EMBL/GenBank/DDBJ whole genome shotgun (WGS) entry which is preliminary data.</text>
</comment>
<feature type="domain" description="EamA" evidence="6">
    <location>
        <begin position="8"/>
        <end position="139"/>
    </location>
</feature>
<accession>A0ABV6Z236</accession>
<gene>
    <name evidence="7" type="ORF">ACFL27_20145</name>
</gene>
<evidence type="ECO:0000313" key="7">
    <source>
        <dbReference type="EMBL" id="MFC1852514.1"/>
    </source>
</evidence>
<keyword evidence="2 5" id="KW-0812">Transmembrane</keyword>
<dbReference type="PANTHER" id="PTHR22911">
    <property type="entry name" value="ACYL-MALONYL CONDENSING ENZYME-RELATED"/>
    <property type="match status" value="1"/>
</dbReference>
<feature type="transmembrane region" description="Helical" evidence="5">
    <location>
        <begin position="262"/>
        <end position="281"/>
    </location>
</feature>
<feature type="transmembrane region" description="Helical" evidence="5">
    <location>
        <begin position="206"/>
        <end position="225"/>
    </location>
</feature>
<keyword evidence="3 5" id="KW-1133">Transmembrane helix</keyword>
<evidence type="ECO:0000256" key="1">
    <source>
        <dbReference type="ARBA" id="ARBA00004141"/>
    </source>
</evidence>
<reference evidence="7 8" key="1">
    <citation type="submission" date="2024-09" db="EMBL/GenBank/DDBJ databases">
        <title>Laminarin stimulates single cell rates of sulfate reduction while oxygen inhibits transcriptomic activity in coastal marine sediment.</title>
        <authorList>
            <person name="Lindsay M."/>
            <person name="Orcutt B."/>
            <person name="Emerson D."/>
            <person name="Stepanauskas R."/>
            <person name="D'Angelo T."/>
        </authorList>
    </citation>
    <scope>NUCLEOTIDE SEQUENCE [LARGE SCALE GENOMIC DNA]</scope>
    <source>
        <strain evidence="7">SAG AM-311-K15</strain>
    </source>
</reference>
<keyword evidence="4 5" id="KW-0472">Membrane</keyword>
<proteinExistence type="predicted"/>
<keyword evidence="8" id="KW-1185">Reference proteome</keyword>
<evidence type="ECO:0000256" key="2">
    <source>
        <dbReference type="ARBA" id="ARBA00022692"/>
    </source>
</evidence>
<dbReference type="Pfam" id="PF00892">
    <property type="entry name" value="EamA"/>
    <property type="match status" value="2"/>
</dbReference>
<evidence type="ECO:0000313" key="8">
    <source>
        <dbReference type="Proteomes" id="UP001594351"/>
    </source>
</evidence>
<evidence type="ECO:0000256" key="3">
    <source>
        <dbReference type="ARBA" id="ARBA00022989"/>
    </source>
</evidence>
<feature type="domain" description="EamA" evidence="6">
    <location>
        <begin position="148"/>
        <end position="278"/>
    </location>
</feature>
<dbReference type="InterPro" id="IPR037185">
    <property type="entry name" value="EmrE-like"/>
</dbReference>
<feature type="transmembrane region" description="Helical" evidence="5">
    <location>
        <begin position="98"/>
        <end position="116"/>
    </location>
</feature>
<dbReference type="InterPro" id="IPR000620">
    <property type="entry name" value="EamA_dom"/>
</dbReference>
<sequence>MVKLSRHPGLWYMFLASVCLSLVGLSIKYALFLGLPVYEVVFFRGIGAAGCIYIFSYRQKTTLIGHNYPLLLARSILGTGSIFLFTFALGNIPLGDVYLLNRTSPIFIALLAGLFLREKTSLAVYPLLALAFTGVALLVKPGSGPINWGSLAALTSGLTTALAHISVRRLTESDQDQVIVFHFMLLSAGLMIPAILFYGWIVPNVLQSLTIGGVIIGSLLGQLFMTRAYRLEPVSNASLLTYAAVVLAAFWGWLFWQELWDFLDFCGALLIITACILLPTVSGMSASLYTTHD</sequence>
<comment type="subcellular location">
    <subcellularLocation>
        <location evidence="1">Membrane</location>
        <topology evidence="1">Multi-pass membrane protein</topology>
    </subcellularLocation>
</comment>
<feature type="transmembrane region" description="Helical" evidence="5">
    <location>
        <begin position="12"/>
        <end position="31"/>
    </location>
</feature>
<feature type="transmembrane region" description="Helical" evidence="5">
    <location>
        <begin position="237"/>
        <end position="256"/>
    </location>
</feature>
<dbReference type="EMBL" id="JBHPBY010000324">
    <property type="protein sequence ID" value="MFC1852514.1"/>
    <property type="molecule type" value="Genomic_DNA"/>
</dbReference>
<feature type="transmembrane region" description="Helical" evidence="5">
    <location>
        <begin position="123"/>
        <end position="140"/>
    </location>
</feature>
<feature type="transmembrane region" description="Helical" evidence="5">
    <location>
        <begin position="37"/>
        <end position="56"/>
    </location>
</feature>
<feature type="transmembrane region" description="Helical" evidence="5">
    <location>
        <begin position="146"/>
        <end position="167"/>
    </location>
</feature>